<comment type="caution">
    <text evidence="2">The sequence shown here is derived from an EMBL/GenBank/DDBJ whole genome shotgun (WGS) entry which is preliminary data.</text>
</comment>
<proteinExistence type="predicted"/>
<evidence type="ECO:0000313" key="2">
    <source>
        <dbReference type="EMBL" id="KAK8948575.1"/>
    </source>
</evidence>
<organism evidence="2 3">
    <name type="scientific">Platanthera zijinensis</name>
    <dbReference type="NCBI Taxonomy" id="2320716"/>
    <lineage>
        <taxon>Eukaryota</taxon>
        <taxon>Viridiplantae</taxon>
        <taxon>Streptophyta</taxon>
        <taxon>Embryophyta</taxon>
        <taxon>Tracheophyta</taxon>
        <taxon>Spermatophyta</taxon>
        <taxon>Magnoliopsida</taxon>
        <taxon>Liliopsida</taxon>
        <taxon>Asparagales</taxon>
        <taxon>Orchidaceae</taxon>
        <taxon>Orchidoideae</taxon>
        <taxon>Orchideae</taxon>
        <taxon>Orchidinae</taxon>
        <taxon>Platanthera</taxon>
    </lineage>
</organism>
<accession>A0AAP0GAP1</accession>
<feature type="transmembrane region" description="Helical" evidence="1">
    <location>
        <begin position="21"/>
        <end position="39"/>
    </location>
</feature>
<evidence type="ECO:0000256" key="1">
    <source>
        <dbReference type="SAM" id="Phobius"/>
    </source>
</evidence>
<sequence length="107" mass="12320">MASLLTFSGHFSESRRSFQRPFLLLLAYFSFSFWPMALLRQDLDTIPPTGGGNCFRSNLDSAVDRFSSSVHRFRGSVGGFYKKKERVWKRNRLLQIHELEDAVVSLS</sequence>
<evidence type="ECO:0000313" key="3">
    <source>
        <dbReference type="Proteomes" id="UP001418222"/>
    </source>
</evidence>
<dbReference type="Proteomes" id="UP001418222">
    <property type="component" value="Unassembled WGS sequence"/>
</dbReference>
<reference evidence="2 3" key="1">
    <citation type="journal article" date="2022" name="Nat. Plants">
        <title>Genomes of leafy and leafless Platanthera orchids illuminate the evolution of mycoheterotrophy.</title>
        <authorList>
            <person name="Li M.H."/>
            <person name="Liu K.W."/>
            <person name="Li Z."/>
            <person name="Lu H.C."/>
            <person name="Ye Q.L."/>
            <person name="Zhang D."/>
            <person name="Wang J.Y."/>
            <person name="Li Y.F."/>
            <person name="Zhong Z.M."/>
            <person name="Liu X."/>
            <person name="Yu X."/>
            <person name="Liu D.K."/>
            <person name="Tu X.D."/>
            <person name="Liu B."/>
            <person name="Hao Y."/>
            <person name="Liao X.Y."/>
            <person name="Jiang Y.T."/>
            <person name="Sun W.H."/>
            <person name="Chen J."/>
            <person name="Chen Y.Q."/>
            <person name="Ai Y."/>
            <person name="Zhai J.W."/>
            <person name="Wu S.S."/>
            <person name="Zhou Z."/>
            <person name="Hsiao Y.Y."/>
            <person name="Wu W.L."/>
            <person name="Chen Y.Y."/>
            <person name="Lin Y.F."/>
            <person name="Hsu J.L."/>
            <person name="Li C.Y."/>
            <person name="Wang Z.W."/>
            <person name="Zhao X."/>
            <person name="Zhong W.Y."/>
            <person name="Ma X.K."/>
            <person name="Ma L."/>
            <person name="Huang J."/>
            <person name="Chen G.Z."/>
            <person name="Huang M.Z."/>
            <person name="Huang L."/>
            <person name="Peng D.H."/>
            <person name="Luo Y.B."/>
            <person name="Zou S.Q."/>
            <person name="Chen S.P."/>
            <person name="Lan S."/>
            <person name="Tsai W.C."/>
            <person name="Van de Peer Y."/>
            <person name="Liu Z.J."/>
        </authorList>
    </citation>
    <scope>NUCLEOTIDE SEQUENCE [LARGE SCALE GENOMIC DNA]</scope>
    <source>
        <strain evidence="2">Lor287</strain>
    </source>
</reference>
<keyword evidence="1" id="KW-0472">Membrane</keyword>
<keyword evidence="1" id="KW-1133">Transmembrane helix</keyword>
<keyword evidence="3" id="KW-1185">Reference proteome</keyword>
<keyword evidence="1" id="KW-0812">Transmembrane</keyword>
<dbReference type="EMBL" id="JBBWWQ010000004">
    <property type="protein sequence ID" value="KAK8948575.1"/>
    <property type="molecule type" value="Genomic_DNA"/>
</dbReference>
<name>A0AAP0GAP1_9ASPA</name>
<dbReference type="AlphaFoldDB" id="A0AAP0GAP1"/>
<protein>
    <submittedName>
        <fullName evidence="2">Uncharacterized protein</fullName>
    </submittedName>
</protein>
<gene>
    <name evidence="2" type="ORF">KSP39_PZI005172</name>
</gene>